<comment type="caution">
    <text evidence="1">The sequence shown here is derived from an EMBL/GenBank/DDBJ whole genome shotgun (WGS) entry which is preliminary data.</text>
</comment>
<organism evidence="1 2">
    <name type="scientific">Anaplasma phagocytophilum</name>
    <name type="common">Ehrlichia phagocytophila</name>
    <dbReference type="NCBI Taxonomy" id="948"/>
    <lineage>
        <taxon>Bacteria</taxon>
        <taxon>Pseudomonadati</taxon>
        <taxon>Pseudomonadota</taxon>
        <taxon>Alphaproteobacteria</taxon>
        <taxon>Rickettsiales</taxon>
        <taxon>Anaplasmataceae</taxon>
        <taxon>Anaplasma</taxon>
        <taxon>phagocytophilum group</taxon>
    </lineage>
</organism>
<reference evidence="2" key="1">
    <citation type="submission" date="2016-03" db="EMBL/GenBank/DDBJ databases">
        <authorList>
            <person name="Loux Valentin"/>
        </authorList>
    </citation>
    <scope>NUCLEOTIDE SEQUENCE [LARGE SCALE GENOMIC DNA]</scope>
    <source>
        <strain evidence="2">C1</strain>
    </source>
</reference>
<dbReference type="EMBL" id="FLLR01000020">
    <property type="protein sequence ID" value="SBO14287.1"/>
    <property type="molecule type" value="Genomic_DNA"/>
</dbReference>
<accession>A0AA45USS8</accession>
<name>A0AA45USS8_ANAPH</name>
<proteinExistence type="predicted"/>
<protein>
    <submittedName>
        <fullName evidence="1">Uncharacterized protein</fullName>
    </submittedName>
</protein>
<sequence>MNALGCVLSRWCSEFIFELVLGMRRVLECQSIKLTPGICASLWIYDQRDSTKSTWRLADSNPGITK</sequence>
<gene>
    <name evidence="1" type="ORF">ANAPC1_00634</name>
</gene>
<evidence type="ECO:0000313" key="2">
    <source>
        <dbReference type="Proteomes" id="UP000078419"/>
    </source>
</evidence>
<dbReference type="Proteomes" id="UP000078419">
    <property type="component" value="Unassembled WGS sequence"/>
</dbReference>
<dbReference type="AlphaFoldDB" id="A0AA45USS8"/>
<evidence type="ECO:0000313" key="1">
    <source>
        <dbReference type="EMBL" id="SBO14287.1"/>
    </source>
</evidence>